<dbReference type="Proteomes" id="UP000295515">
    <property type="component" value="Unassembled WGS sequence"/>
</dbReference>
<evidence type="ECO:0000313" key="2">
    <source>
        <dbReference type="EMBL" id="TCW02760.1"/>
    </source>
</evidence>
<sequence length="45" mass="4823">MSKLAVAFFSAGIVAAAMIMMSDMPCADDIEHSVHKAKKAIKDQL</sequence>
<name>A0A4R3Z6D9_9FIRM</name>
<organism evidence="2 3">
    <name type="scientific">Longibaculum muris</name>
    <dbReference type="NCBI Taxonomy" id="1796628"/>
    <lineage>
        <taxon>Bacteria</taxon>
        <taxon>Bacillati</taxon>
        <taxon>Bacillota</taxon>
        <taxon>Erysipelotrichia</taxon>
        <taxon>Erysipelotrichales</taxon>
        <taxon>Coprobacillaceae</taxon>
        <taxon>Longibaculum</taxon>
    </lineage>
</organism>
<evidence type="ECO:0000313" key="3">
    <source>
        <dbReference type="Proteomes" id="UP000295515"/>
    </source>
</evidence>
<gene>
    <name evidence="2" type="ORF">EDD60_10160</name>
</gene>
<feature type="signal peptide" evidence="1">
    <location>
        <begin position="1"/>
        <end position="16"/>
    </location>
</feature>
<keyword evidence="1" id="KW-0732">Signal</keyword>
<reference evidence="2 3" key="1">
    <citation type="submission" date="2019-03" db="EMBL/GenBank/DDBJ databases">
        <title>Genomic Encyclopedia of Type Strains, Phase IV (KMG-IV): sequencing the most valuable type-strain genomes for metagenomic binning, comparative biology and taxonomic classification.</title>
        <authorList>
            <person name="Goeker M."/>
        </authorList>
    </citation>
    <scope>NUCLEOTIDE SEQUENCE [LARGE SCALE GENOMIC DNA]</scope>
    <source>
        <strain evidence="2 3">DSM 29487</strain>
    </source>
</reference>
<feature type="chain" id="PRO_5038531681" description="Cyclic lactone autoinducer peptide" evidence="1">
    <location>
        <begin position="17"/>
        <end position="45"/>
    </location>
</feature>
<comment type="caution">
    <text evidence="2">The sequence shown here is derived from an EMBL/GenBank/DDBJ whole genome shotgun (WGS) entry which is preliminary data.</text>
</comment>
<dbReference type="GeneID" id="98916958"/>
<accession>A0A4R3Z6D9</accession>
<dbReference type="AlphaFoldDB" id="A0A4R3Z6D9"/>
<dbReference type="RefSeq" id="WP_165973107.1">
    <property type="nucleotide sequence ID" value="NZ_CAUWFI010000002.1"/>
</dbReference>
<proteinExistence type="predicted"/>
<dbReference type="EMBL" id="SMCQ01000001">
    <property type="protein sequence ID" value="TCW02760.1"/>
    <property type="molecule type" value="Genomic_DNA"/>
</dbReference>
<evidence type="ECO:0008006" key="4">
    <source>
        <dbReference type="Google" id="ProtNLM"/>
    </source>
</evidence>
<keyword evidence="3" id="KW-1185">Reference proteome</keyword>
<protein>
    <recommendedName>
        <fullName evidence="4">Cyclic lactone autoinducer peptide</fullName>
    </recommendedName>
</protein>
<evidence type="ECO:0000256" key="1">
    <source>
        <dbReference type="SAM" id="SignalP"/>
    </source>
</evidence>